<evidence type="ECO:0000313" key="1">
    <source>
        <dbReference type="EMBL" id="SVB77507.1"/>
    </source>
</evidence>
<accession>A0A382GS98</accession>
<organism evidence="1">
    <name type="scientific">marine metagenome</name>
    <dbReference type="NCBI Taxonomy" id="408172"/>
    <lineage>
        <taxon>unclassified sequences</taxon>
        <taxon>metagenomes</taxon>
        <taxon>ecological metagenomes</taxon>
    </lineage>
</organism>
<dbReference type="AlphaFoldDB" id="A0A382GS98"/>
<name>A0A382GS98_9ZZZZ</name>
<gene>
    <name evidence="1" type="ORF">METZ01_LOCUS230361</name>
</gene>
<proteinExistence type="predicted"/>
<feature type="non-terminal residue" evidence="1">
    <location>
        <position position="33"/>
    </location>
</feature>
<reference evidence="1" key="1">
    <citation type="submission" date="2018-05" db="EMBL/GenBank/DDBJ databases">
        <authorList>
            <person name="Lanie J.A."/>
            <person name="Ng W.-L."/>
            <person name="Kazmierczak K.M."/>
            <person name="Andrzejewski T.M."/>
            <person name="Davidsen T.M."/>
            <person name="Wayne K.J."/>
            <person name="Tettelin H."/>
            <person name="Glass J.I."/>
            <person name="Rusch D."/>
            <person name="Podicherti R."/>
            <person name="Tsui H.-C.T."/>
            <person name="Winkler M.E."/>
        </authorList>
    </citation>
    <scope>NUCLEOTIDE SEQUENCE</scope>
</reference>
<dbReference type="EMBL" id="UINC01056913">
    <property type="protein sequence ID" value="SVB77507.1"/>
    <property type="molecule type" value="Genomic_DNA"/>
</dbReference>
<protein>
    <submittedName>
        <fullName evidence="1">Uncharacterized protein</fullName>
    </submittedName>
</protein>
<sequence length="33" mass="3865">MVMMLISGGLVWKLVYFQILDPERYVAHGVNQR</sequence>